<evidence type="ECO:0000256" key="2">
    <source>
        <dbReference type="ARBA" id="ARBA00022801"/>
    </source>
</evidence>
<dbReference type="InterPro" id="IPR029058">
    <property type="entry name" value="AB_hydrolase_fold"/>
</dbReference>
<dbReference type="InterPro" id="IPR019819">
    <property type="entry name" value="Carboxylesterase_B_CS"/>
</dbReference>
<accession>A0AAX2QC33</accession>
<dbReference type="AlphaFoldDB" id="A0AAX2QC33"/>
<name>A0AAX2QC33_9HYPH</name>
<organism evidence="5 6">
    <name type="scientific">Rhizobium laguerreae</name>
    <dbReference type="NCBI Taxonomy" id="1076926"/>
    <lineage>
        <taxon>Bacteria</taxon>
        <taxon>Pseudomonadati</taxon>
        <taxon>Pseudomonadota</taxon>
        <taxon>Alphaproteobacteria</taxon>
        <taxon>Hyphomicrobiales</taxon>
        <taxon>Rhizobiaceae</taxon>
        <taxon>Rhizobium/Agrobacterium group</taxon>
        <taxon>Rhizobium</taxon>
    </lineage>
</organism>
<dbReference type="InterPro" id="IPR002018">
    <property type="entry name" value="CarbesteraseB"/>
</dbReference>
<keyword evidence="2 3" id="KW-0378">Hydrolase</keyword>
<comment type="similarity">
    <text evidence="1 3">Belongs to the type-B carboxylesterase/lipase family.</text>
</comment>
<evidence type="ECO:0000313" key="6">
    <source>
        <dbReference type="Proteomes" id="UP000295021"/>
    </source>
</evidence>
<gene>
    <name evidence="5" type="ORF">EV131_12240</name>
</gene>
<reference evidence="5 6" key="1">
    <citation type="submission" date="2019-03" db="EMBL/GenBank/DDBJ databases">
        <title>Genomic Encyclopedia of Type Strains, Phase IV (KMG-V): Genome sequencing to study the core and pangenomes of soil and plant-associated prokaryotes.</title>
        <authorList>
            <person name="Whitman W."/>
        </authorList>
    </citation>
    <scope>NUCLEOTIDE SEQUENCE [LARGE SCALE GENOMIC DNA]</scope>
    <source>
        <strain evidence="5 6">FB403</strain>
    </source>
</reference>
<evidence type="ECO:0000256" key="3">
    <source>
        <dbReference type="RuleBase" id="RU361235"/>
    </source>
</evidence>
<feature type="domain" description="Carboxylesterase type B" evidence="4">
    <location>
        <begin position="65"/>
        <end position="536"/>
    </location>
</feature>
<evidence type="ECO:0000259" key="4">
    <source>
        <dbReference type="Pfam" id="PF00135"/>
    </source>
</evidence>
<sequence>MRFRQTLCQSCPFSLPLHESILLPNCLNLALESAVFADGSRTFLLFLAVAASQLTVAPQLGAADDTVTIGSGMLKGERSGTVVSFKGIPYAAPPVGDLRWRNPRPMETWSGIKDARNFGSSCMQTGDLPKSEDCLTLNVWTPAKRSRTPLPVMVWIYGGALAEGNTLQYPGDQLAARRVVFVSMNYRVGRLGYFAHPALMKESPDEPVGNYGYMDQLAALKWVQQNIEAFGGDPKKVTIFGESAGGGSVMAHMISPLSRRLFRGAILQSPGLPSARAESTPLSSLKEAEKTALDYATSLGINGSDADALTALRALPAEKLTEGASAHDVLAGMSTGEPVIGVAGPMIDGRFLLETPEAAFAAGRQAPVPVIVGANNRDLGLGQAATKDDLFALFGKHAAEARSLYDPTGQQTLDELKQQVLADKTLVEPSRHLADEMIRAGQPTWWYRFSYVAEALRNDPAWKGALHGFEIPYTLNIPDALVKDKVTPADWAMATLASAYWVQFATSGDPNGGSRPKWPHHDPFVHRVIDFTNHGVTFGADPLKPRLDLWQRYWEEKR</sequence>
<dbReference type="InterPro" id="IPR050309">
    <property type="entry name" value="Type-B_Carboxylest/Lipase"/>
</dbReference>
<dbReference type="PROSITE" id="PS00941">
    <property type="entry name" value="CARBOXYLESTERASE_B_2"/>
    <property type="match status" value="1"/>
</dbReference>
<dbReference type="Gene3D" id="3.40.50.1820">
    <property type="entry name" value="alpha/beta hydrolase"/>
    <property type="match status" value="1"/>
</dbReference>
<dbReference type="Pfam" id="PF00135">
    <property type="entry name" value="COesterase"/>
    <property type="match status" value="1"/>
</dbReference>
<dbReference type="EC" id="3.1.1.-" evidence="3"/>
<dbReference type="SUPFAM" id="SSF53474">
    <property type="entry name" value="alpha/beta-Hydrolases"/>
    <property type="match status" value="1"/>
</dbReference>
<evidence type="ECO:0000256" key="1">
    <source>
        <dbReference type="ARBA" id="ARBA00005964"/>
    </source>
</evidence>
<dbReference type="InterPro" id="IPR019826">
    <property type="entry name" value="Carboxylesterase_B_AS"/>
</dbReference>
<dbReference type="PROSITE" id="PS00122">
    <property type="entry name" value="CARBOXYLESTERASE_B_1"/>
    <property type="match status" value="1"/>
</dbReference>
<dbReference type="PANTHER" id="PTHR11559">
    <property type="entry name" value="CARBOXYLESTERASE"/>
    <property type="match status" value="1"/>
</dbReference>
<evidence type="ECO:0000313" key="5">
    <source>
        <dbReference type="EMBL" id="TCU14544.1"/>
    </source>
</evidence>
<proteinExistence type="inferred from homology"/>
<dbReference type="Proteomes" id="UP000295021">
    <property type="component" value="Unassembled WGS sequence"/>
</dbReference>
<dbReference type="GO" id="GO:0016787">
    <property type="term" value="F:hydrolase activity"/>
    <property type="evidence" value="ECO:0007669"/>
    <property type="project" value="UniProtKB-KW"/>
</dbReference>
<comment type="caution">
    <text evidence="5">The sequence shown here is derived from an EMBL/GenBank/DDBJ whole genome shotgun (WGS) entry which is preliminary data.</text>
</comment>
<dbReference type="EMBL" id="SMBI01000022">
    <property type="protein sequence ID" value="TCU14544.1"/>
    <property type="molecule type" value="Genomic_DNA"/>
</dbReference>
<protein>
    <recommendedName>
        <fullName evidence="3">Carboxylic ester hydrolase</fullName>
        <ecNumber evidence="3">3.1.1.-</ecNumber>
    </recommendedName>
</protein>